<name>A0A5M6ZIP9_9PROT</name>
<evidence type="ECO:0000313" key="2">
    <source>
        <dbReference type="EMBL" id="KAA5804706.1"/>
    </source>
</evidence>
<gene>
    <name evidence="2" type="ORF">F1654_01505</name>
</gene>
<dbReference type="RefSeq" id="WP_150021737.1">
    <property type="nucleotide sequence ID" value="NZ_VWOJ01000001.1"/>
</dbReference>
<dbReference type="EMBL" id="VWOJ01000001">
    <property type="protein sequence ID" value="KAA5804706.1"/>
    <property type="molecule type" value="Genomic_DNA"/>
</dbReference>
<evidence type="ECO:0000313" key="3">
    <source>
        <dbReference type="Proteomes" id="UP000325122"/>
    </source>
</evidence>
<feature type="domain" description="BioF2-like acetyltransferase" evidence="1">
    <location>
        <begin position="157"/>
        <end position="299"/>
    </location>
</feature>
<protein>
    <submittedName>
        <fullName evidence="2">GNAT family N-acetyltransferase</fullName>
    </submittedName>
</protein>
<keyword evidence="2" id="KW-0808">Transferase</keyword>
<dbReference type="Pfam" id="PF13480">
    <property type="entry name" value="Acetyltransf_6"/>
    <property type="match status" value="1"/>
</dbReference>
<dbReference type="SUPFAM" id="SSF55729">
    <property type="entry name" value="Acyl-CoA N-acyltransferases (Nat)"/>
    <property type="match status" value="1"/>
</dbReference>
<evidence type="ECO:0000259" key="1">
    <source>
        <dbReference type="Pfam" id="PF13480"/>
    </source>
</evidence>
<accession>A0A5M6ZIP9</accession>
<sequence length="360" mass="38809">MSAMLSVDEKQAGDLTAAEREAWRAFTAGGRDLASPYFTLGFLDAAASARRDVRVLVIRRGGSVTGFLPLHAGFMGHARPLGGPLGDHHGLIAEPGSDIALSDVLKAGGVGLFSFFGALGGQGAFAPHALARDGSWVMDLSEGFEAYADARAAVEPKAFRNLRARRRKLESAEGGFEFRIDDRREDVFAAALAWKSAQYRRTGVFDAFSVRWTRDLLKALRHQDDCRLLVSSLEIGGKLAAAHVGMRSAQVLHYWFPVYDPEFSAVGPGLSLLLEIASAMPGEGVREIHLGPGDFMFKQHLGSWQFALLSGFAGQGAPLAVQRAARALELRAERLPLGPVSRLPGKAFRRIDVMAGFHAA</sequence>
<organism evidence="2 3">
    <name type="scientific">Alkalicaulis satelles</name>
    <dbReference type="NCBI Taxonomy" id="2609175"/>
    <lineage>
        <taxon>Bacteria</taxon>
        <taxon>Pseudomonadati</taxon>
        <taxon>Pseudomonadota</taxon>
        <taxon>Alphaproteobacteria</taxon>
        <taxon>Maricaulales</taxon>
        <taxon>Maricaulaceae</taxon>
        <taxon>Alkalicaulis</taxon>
    </lineage>
</organism>
<dbReference type="AlphaFoldDB" id="A0A5M6ZIP9"/>
<proteinExistence type="predicted"/>
<keyword evidence="3" id="KW-1185">Reference proteome</keyword>
<dbReference type="Proteomes" id="UP000325122">
    <property type="component" value="Unassembled WGS sequence"/>
</dbReference>
<dbReference type="GO" id="GO:0016740">
    <property type="term" value="F:transferase activity"/>
    <property type="evidence" value="ECO:0007669"/>
    <property type="project" value="UniProtKB-KW"/>
</dbReference>
<dbReference type="InterPro" id="IPR038740">
    <property type="entry name" value="BioF2-like_GNAT_dom"/>
</dbReference>
<reference evidence="2 3" key="1">
    <citation type="submission" date="2019-09" db="EMBL/GenBank/DDBJ databases">
        <authorList>
            <person name="Kevbrin V."/>
            <person name="Grouzdev D.S."/>
        </authorList>
    </citation>
    <scope>NUCLEOTIDE SEQUENCE [LARGE SCALE GENOMIC DNA]</scope>
    <source>
        <strain evidence="2 3">G-192</strain>
    </source>
</reference>
<comment type="caution">
    <text evidence="2">The sequence shown here is derived from an EMBL/GenBank/DDBJ whole genome shotgun (WGS) entry which is preliminary data.</text>
</comment>
<dbReference type="Gene3D" id="3.40.630.30">
    <property type="match status" value="1"/>
</dbReference>
<dbReference type="InterPro" id="IPR016181">
    <property type="entry name" value="Acyl_CoA_acyltransferase"/>
</dbReference>